<dbReference type="Gene3D" id="1.10.357.10">
    <property type="entry name" value="Tetracycline Repressor, domain 2"/>
    <property type="match status" value="1"/>
</dbReference>
<reference evidence="7 8" key="1">
    <citation type="submission" date="2022-01" db="EMBL/GenBank/DDBJ databases">
        <authorList>
            <person name="Won M."/>
            <person name="Kim S.-J."/>
            <person name="Kwon S.-W."/>
        </authorList>
    </citation>
    <scope>NUCLEOTIDE SEQUENCE [LARGE SCALE GENOMIC DNA]</scope>
    <source>
        <strain evidence="7 8">KCTC 23505</strain>
    </source>
</reference>
<feature type="DNA-binding region" description="H-T-H motif" evidence="5">
    <location>
        <begin position="46"/>
        <end position="65"/>
    </location>
</feature>
<keyword evidence="1" id="KW-0678">Repressor</keyword>
<dbReference type="SUPFAM" id="SSF48498">
    <property type="entry name" value="Tetracyclin repressor-like, C-terminal domain"/>
    <property type="match status" value="1"/>
</dbReference>
<dbReference type="Pfam" id="PF13977">
    <property type="entry name" value="TetR_C_6"/>
    <property type="match status" value="1"/>
</dbReference>
<dbReference type="InterPro" id="IPR001647">
    <property type="entry name" value="HTH_TetR"/>
</dbReference>
<evidence type="ECO:0000256" key="1">
    <source>
        <dbReference type="ARBA" id="ARBA00022491"/>
    </source>
</evidence>
<proteinExistence type="predicted"/>
<evidence type="ECO:0000313" key="7">
    <source>
        <dbReference type="EMBL" id="MCF3946258.1"/>
    </source>
</evidence>
<accession>A0ABS9DU50</accession>
<dbReference type="PROSITE" id="PS50977">
    <property type="entry name" value="HTH_TETR_2"/>
    <property type="match status" value="1"/>
</dbReference>
<evidence type="ECO:0000256" key="3">
    <source>
        <dbReference type="ARBA" id="ARBA00023125"/>
    </source>
</evidence>
<sequence length="224" mass="24826">MPDATNPPASVLTRRTFRRAPGDERRQDLIRATLDCVTEMGLHAVTVREIALRAGVTNGLIRHYFDSKDRMVQEAYRATMGEMTTLVKAASIIAGATARERLRRFVAANLGAPVADIKRLTLWASFISMVHVDAAMAAIHREHYLAFRRELEALVGEVFVEAGLPARKANCRRAAIKINAVIDGLWLEGTLAPEMFAKKDLVAMGIEAVESILGLSLRDFRKEK</sequence>
<dbReference type="InterPro" id="IPR036271">
    <property type="entry name" value="Tet_transcr_reg_TetR-rel_C_sf"/>
</dbReference>
<evidence type="ECO:0000256" key="2">
    <source>
        <dbReference type="ARBA" id="ARBA00023015"/>
    </source>
</evidence>
<dbReference type="Proteomes" id="UP001521209">
    <property type="component" value="Unassembled WGS sequence"/>
</dbReference>
<name>A0ABS9DU50_9PROT</name>
<evidence type="ECO:0000256" key="5">
    <source>
        <dbReference type="PROSITE-ProRule" id="PRU00335"/>
    </source>
</evidence>
<dbReference type="InterPro" id="IPR050109">
    <property type="entry name" value="HTH-type_TetR-like_transc_reg"/>
</dbReference>
<gene>
    <name evidence="7" type="ORF">L2A60_06125</name>
</gene>
<dbReference type="InterPro" id="IPR009057">
    <property type="entry name" value="Homeodomain-like_sf"/>
</dbReference>
<evidence type="ECO:0000313" key="8">
    <source>
        <dbReference type="Proteomes" id="UP001521209"/>
    </source>
</evidence>
<dbReference type="SUPFAM" id="SSF46689">
    <property type="entry name" value="Homeodomain-like"/>
    <property type="match status" value="1"/>
</dbReference>
<dbReference type="PANTHER" id="PTHR30055:SF228">
    <property type="entry name" value="TRANSCRIPTIONAL REGULATOR-RELATED"/>
    <property type="match status" value="1"/>
</dbReference>
<dbReference type="PROSITE" id="PS01081">
    <property type="entry name" value="HTH_TETR_1"/>
    <property type="match status" value="1"/>
</dbReference>
<dbReference type="InterPro" id="IPR023772">
    <property type="entry name" value="DNA-bd_HTH_TetR-type_CS"/>
</dbReference>
<dbReference type="PANTHER" id="PTHR30055">
    <property type="entry name" value="HTH-TYPE TRANSCRIPTIONAL REGULATOR RUTR"/>
    <property type="match status" value="1"/>
</dbReference>
<dbReference type="Pfam" id="PF00440">
    <property type="entry name" value="TetR_N"/>
    <property type="match status" value="1"/>
</dbReference>
<evidence type="ECO:0000256" key="4">
    <source>
        <dbReference type="ARBA" id="ARBA00023163"/>
    </source>
</evidence>
<evidence type="ECO:0000259" key="6">
    <source>
        <dbReference type="PROSITE" id="PS50977"/>
    </source>
</evidence>
<protein>
    <submittedName>
        <fullName evidence="7">TetR family transcriptional regulator C-terminal domain-containing protein</fullName>
    </submittedName>
</protein>
<comment type="caution">
    <text evidence="7">The sequence shown here is derived from an EMBL/GenBank/DDBJ whole genome shotgun (WGS) entry which is preliminary data.</text>
</comment>
<keyword evidence="8" id="KW-1185">Reference proteome</keyword>
<feature type="domain" description="HTH tetR-type" evidence="6">
    <location>
        <begin position="23"/>
        <end position="83"/>
    </location>
</feature>
<dbReference type="InterPro" id="IPR039538">
    <property type="entry name" value="BetI_C"/>
</dbReference>
<keyword evidence="2" id="KW-0805">Transcription regulation</keyword>
<organism evidence="7 8">
    <name type="scientific">Acidiphilium iwatense</name>
    <dbReference type="NCBI Taxonomy" id="768198"/>
    <lineage>
        <taxon>Bacteria</taxon>
        <taxon>Pseudomonadati</taxon>
        <taxon>Pseudomonadota</taxon>
        <taxon>Alphaproteobacteria</taxon>
        <taxon>Acetobacterales</taxon>
        <taxon>Acidocellaceae</taxon>
        <taxon>Acidiphilium</taxon>
    </lineage>
</organism>
<keyword evidence="4" id="KW-0804">Transcription</keyword>
<keyword evidence="3 5" id="KW-0238">DNA-binding</keyword>
<dbReference type="RefSeq" id="WP_235703491.1">
    <property type="nucleotide sequence ID" value="NZ_JAKGBZ010000008.1"/>
</dbReference>
<dbReference type="EMBL" id="JAKGBZ010000008">
    <property type="protein sequence ID" value="MCF3946258.1"/>
    <property type="molecule type" value="Genomic_DNA"/>
</dbReference>